<feature type="region of interest" description="Disordered" evidence="2">
    <location>
        <begin position="1"/>
        <end position="92"/>
    </location>
</feature>
<reference evidence="4 5" key="1">
    <citation type="journal article" date="2014" name="Proc. Natl. Acad. Sci. U.S.A.">
        <title>Trajectory and genomic determinants of fungal-pathogen speciation and host adaptation.</title>
        <authorList>
            <person name="Hu X."/>
            <person name="Xiao G."/>
            <person name="Zheng P."/>
            <person name="Shang Y."/>
            <person name="Su Y."/>
            <person name="Zhang X."/>
            <person name="Liu X."/>
            <person name="Zhan S."/>
            <person name="St Leger R.J."/>
            <person name="Wang C."/>
        </authorList>
    </citation>
    <scope>NUCLEOTIDE SEQUENCE [LARGE SCALE GENOMIC DNA]</scope>
    <source>
        <strain evidence="4 5">ARSEF 977</strain>
    </source>
</reference>
<dbReference type="SUPFAM" id="SSF48371">
    <property type="entry name" value="ARM repeat"/>
    <property type="match status" value="1"/>
</dbReference>
<dbReference type="InterPro" id="IPR007701">
    <property type="entry name" value="Interferon-rel_develop_reg_N"/>
</dbReference>
<dbReference type="AlphaFoldDB" id="A0A0B4H7F0"/>
<dbReference type="HOGENOM" id="CLU_039188_0_0_1"/>
<comment type="similarity">
    <text evidence="1">Belongs to the IFRD family.</text>
</comment>
<protein>
    <submittedName>
        <fullName evidence="4">IFRD domain-containing protein</fullName>
    </submittedName>
</protein>
<dbReference type="EMBL" id="AZNH01000004">
    <property type="protein sequence ID" value="KID91278.1"/>
    <property type="molecule type" value="Genomic_DNA"/>
</dbReference>
<dbReference type="Gene3D" id="1.25.10.10">
    <property type="entry name" value="Leucine-rich Repeat Variant"/>
    <property type="match status" value="1"/>
</dbReference>
<feature type="compositionally biased region" description="Low complexity" evidence="2">
    <location>
        <begin position="35"/>
        <end position="58"/>
    </location>
</feature>
<proteinExistence type="inferred from homology"/>
<dbReference type="PANTHER" id="PTHR12354">
    <property type="entry name" value="INTERFERON-RELATED DEVELOPMENTAL REGULATOR"/>
    <property type="match status" value="1"/>
</dbReference>
<keyword evidence="5" id="KW-1185">Reference proteome</keyword>
<dbReference type="InterPro" id="IPR039777">
    <property type="entry name" value="IFRD"/>
</dbReference>
<dbReference type="Pfam" id="PF05004">
    <property type="entry name" value="IFRD"/>
    <property type="match status" value="1"/>
</dbReference>
<dbReference type="PANTHER" id="PTHR12354:SF1">
    <property type="entry name" value="INTERFERON-RELATED DEVELOPMENTAL REGULATOR 1"/>
    <property type="match status" value="1"/>
</dbReference>
<dbReference type="OrthoDB" id="18978at2759"/>
<organism evidence="4 5">
    <name type="scientific">Metarhizium guizhouense (strain ARSEF 977)</name>
    <dbReference type="NCBI Taxonomy" id="1276136"/>
    <lineage>
        <taxon>Eukaryota</taxon>
        <taxon>Fungi</taxon>
        <taxon>Dikarya</taxon>
        <taxon>Ascomycota</taxon>
        <taxon>Pezizomycotina</taxon>
        <taxon>Sordariomycetes</taxon>
        <taxon>Hypocreomycetidae</taxon>
        <taxon>Hypocreales</taxon>
        <taxon>Clavicipitaceae</taxon>
        <taxon>Metarhizium</taxon>
    </lineage>
</organism>
<dbReference type="Proteomes" id="UP000031192">
    <property type="component" value="Unassembled WGS sequence"/>
</dbReference>
<accession>A0A0B4H7F0</accession>
<comment type="caution">
    <text evidence="4">The sequence shown here is derived from an EMBL/GenBank/DDBJ whole genome shotgun (WGS) entry which is preliminary data.</text>
</comment>
<evidence type="ECO:0000313" key="4">
    <source>
        <dbReference type="EMBL" id="KID91278.1"/>
    </source>
</evidence>
<feature type="domain" description="Interferon-related developmental regulator N-terminal" evidence="3">
    <location>
        <begin position="91"/>
        <end position="358"/>
    </location>
</feature>
<name>A0A0B4H7F0_METGA</name>
<evidence type="ECO:0000259" key="3">
    <source>
        <dbReference type="Pfam" id="PF05004"/>
    </source>
</evidence>
<evidence type="ECO:0000256" key="1">
    <source>
        <dbReference type="ARBA" id="ARBA00008828"/>
    </source>
</evidence>
<evidence type="ECO:0000313" key="5">
    <source>
        <dbReference type="Proteomes" id="UP000031192"/>
    </source>
</evidence>
<dbReference type="InterPro" id="IPR011989">
    <property type="entry name" value="ARM-like"/>
</dbReference>
<feature type="compositionally biased region" description="Acidic residues" evidence="2">
    <location>
        <begin position="59"/>
        <end position="71"/>
    </location>
</feature>
<gene>
    <name evidence="4" type="ORF">MGU_02232</name>
</gene>
<sequence length="467" mass="51274">MMNHARVKALKGNGKTTSKKAIKSGRASGNITPRSSPLPSLLTSPTHSATHSRVTSDVSDSEDEGDFEFDDTMSSVHSGGSGAATPDEGGTSTFDAQALIEGLQDKKHNNNEVREQFLETYLRTLRNRYSADTHLWLDPAAAELVEVFLKDADRAPTARERLLNLQAFCLTVGTTDDLEIFEGAERPLKQILVDDDDDQCKTYAIYALCMSVLYAGGLEESALEVMQYLLDIVHSDGESIESHDNAAVVSAAIVGWSFVAGHVSDFSDYADTAMDAFVDQLDSSDTEIQCNAGQAIALIFESSRHHEQETGEPFQLPYDPQRLIGRISELAKLSSKSVSRKARRDLREGLISVVTSLERGVGPCYSTALYLPEKDSYVPPSQRTEDGQAEYGYRCRLRLGNHSTRIDTWSLLSRVNMMKILFRGGLQHHVFANPVVMECLEDAHWGEEQAAAADYGGGGKPSKGRKR</sequence>
<dbReference type="InterPro" id="IPR016024">
    <property type="entry name" value="ARM-type_fold"/>
</dbReference>
<evidence type="ECO:0000256" key="2">
    <source>
        <dbReference type="SAM" id="MobiDB-lite"/>
    </source>
</evidence>